<dbReference type="NCBIfam" id="TIGR02601">
    <property type="entry name" value="autotrns_rpt"/>
    <property type="match status" value="3"/>
</dbReference>
<sequence length="570" mass="59304">MLKASRAAVVPLDRARVDAAVKTAVLAMSDDDLVQVVKFAEPSTQIPTDPAARAALLSNFRQSFADGARRVEPATNGAASFYFYDAYVSISSYLASRVSSADDYRSALVRLLGDKFSRLNVDPKVFARTIDDLVAFARKNPSLDGGEMALAGLAADKVGRYASTDEFNRAYANWIRISTALMSNVRNTLGVDAVIGFLGTDDDTNDGLGLFTFSTEQTSSSPQLNVPFQVDGAQANILIDANPFQEQTLLRIGQALQQQLSSDAFRQYQAAAPKPPATGYGDDQPDDTGPLLPLVLTNLDDHGRATKAHLLTTEMAPLVLDVTGTTKTPHFDGRISGNGGLIKDGAGIQFLTGTSDFTGGVFVWQGGLAVDKTEALGAPSNTVTLEGKSALIATRSFALGRPVILRDGGTLGVFAGAMLTEDAVVSGNGGLFKTGQGRLNLLADNTYTGGTYIRAGIVSVSREENLGQAYGAVAIGGDATLEATASFTTTRPFTLEGVSGLAVDPNRALTVSNVVSGPGALFKLGLGTLTLSGTNTFSGGVLLAAGTLSIARDPNLGAPSGPLAFNGGTL</sequence>
<evidence type="ECO:0000256" key="1">
    <source>
        <dbReference type="ARBA" id="ARBA00022729"/>
    </source>
</evidence>
<keyword evidence="3" id="KW-1185">Reference proteome</keyword>
<reference evidence="3" key="1">
    <citation type="journal article" date="2019" name="Int. J. Syst. Evol. Microbiol.">
        <title>The Global Catalogue of Microorganisms (GCM) 10K type strain sequencing project: providing services to taxonomists for standard genome sequencing and annotation.</title>
        <authorList>
            <consortium name="The Broad Institute Genomics Platform"/>
            <consortium name="The Broad Institute Genome Sequencing Center for Infectious Disease"/>
            <person name="Wu L."/>
            <person name="Ma J."/>
        </authorList>
    </citation>
    <scope>NUCLEOTIDE SEQUENCE [LARGE SCALE GENOMIC DNA]</scope>
    <source>
        <strain evidence="3">CECT 7806</strain>
    </source>
</reference>
<evidence type="ECO:0000313" key="2">
    <source>
        <dbReference type="EMBL" id="MDN3573664.1"/>
    </source>
</evidence>
<organism evidence="2 3">
    <name type="scientific">Methylobacterium longum</name>
    <dbReference type="NCBI Taxonomy" id="767694"/>
    <lineage>
        <taxon>Bacteria</taxon>
        <taxon>Pseudomonadati</taxon>
        <taxon>Pseudomonadota</taxon>
        <taxon>Alphaproteobacteria</taxon>
        <taxon>Hyphomicrobiales</taxon>
        <taxon>Methylobacteriaceae</taxon>
        <taxon>Methylobacterium</taxon>
    </lineage>
</organism>
<dbReference type="Proteomes" id="UP001244297">
    <property type="component" value="Unassembled WGS sequence"/>
</dbReference>
<gene>
    <name evidence="2" type="ORF">QWZ18_23995</name>
</gene>
<dbReference type="Pfam" id="PF12951">
    <property type="entry name" value="PATR"/>
    <property type="match status" value="3"/>
</dbReference>
<comment type="caution">
    <text evidence="2">The sequence shown here is derived from an EMBL/GenBank/DDBJ whole genome shotgun (WGS) entry which is preliminary data.</text>
</comment>
<dbReference type="Gene3D" id="3.90.1300.10">
    <property type="entry name" value="Amidase signature (AS) domain"/>
    <property type="match status" value="1"/>
</dbReference>
<keyword evidence="1" id="KW-0732">Signal</keyword>
<proteinExistence type="predicted"/>
<protein>
    <submittedName>
        <fullName evidence="2">Autotransporter-associated beta strand repeat-containing protein</fullName>
    </submittedName>
</protein>
<feature type="non-terminal residue" evidence="2">
    <location>
        <position position="570"/>
    </location>
</feature>
<dbReference type="InterPro" id="IPR011050">
    <property type="entry name" value="Pectin_lyase_fold/virulence"/>
</dbReference>
<dbReference type="RefSeq" id="WP_290356403.1">
    <property type="nucleotide sequence ID" value="NZ_JAUFPT010000081.1"/>
</dbReference>
<dbReference type="EMBL" id="JAUFPT010000081">
    <property type="protein sequence ID" value="MDN3573664.1"/>
    <property type="molecule type" value="Genomic_DNA"/>
</dbReference>
<dbReference type="SUPFAM" id="SSF51126">
    <property type="entry name" value="Pectin lyase-like"/>
    <property type="match status" value="2"/>
</dbReference>
<dbReference type="InterPro" id="IPR012332">
    <property type="entry name" value="Autotransporter_pectin_lyase_C"/>
</dbReference>
<name>A0ABT8AV47_9HYPH</name>
<dbReference type="InterPro" id="IPR013425">
    <property type="entry name" value="Autotrns_rpt"/>
</dbReference>
<dbReference type="Gene3D" id="2.160.20.20">
    <property type="match status" value="1"/>
</dbReference>
<evidence type="ECO:0000313" key="3">
    <source>
        <dbReference type="Proteomes" id="UP001244297"/>
    </source>
</evidence>
<accession>A0ABT8AV47</accession>
<dbReference type="InterPro" id="IPR036928">
    <property type="entry name" value="AS_sf"/>
</dbReference>